<evidence type="ECO:0000256" key="2">
    <source>
        <dbReference type="PROSITE-ProRule" id="PRU00284"/>
    </source>
</evidence>
<dbReference type="InterPro" id="IPR029151">
    <property type="entry name" value="Sensor-like_sf"/>
</dbReference>
<feature type="region of interest" description="Disordered" evidence="3">
    <location>
        <begin position="1"/>
        <end position="24"/>
    </location>
</feature>
<dbReference type="EMBL" id="JBHUMR010000014">
    <property type="protein sequence ID" value="MFD2617786.1"/>
    <property type="molecule type" value="Genomic_DNA"/>
</dbReference>
<accession>A0ABW5PSC5</accession>
<dbReference type="Pfam" id="PF22673">
    <property type="entry name" value="MCP-like_PDC_1"/>
    <property type="match status" value="1"/>
</dbReference>
<dbReference type="PANTHER" id="PTHR32089:SF112">
    <property type="entry name" value="LYSOZYME-LIKE PROTEIN-RELATED"/>
    <property type="match status" value="1"/>
</dbReference>
<dbReference type="SMART" id="SM00283">
    <property type="entry name" value="MA"/>
    <property type="match status" value="1"/>
</dbReference>
<feature type="compositionally biased region" description="Basic and acidic residues" evidence="3">
    <location>
        <begin position="1"/>
        <end position="11"/>
    </location>
</feature>
<dbReference type="Proteomes" id="UP001597458">
    <property type="component" value="Unassembled WGS sequence"/>
</dbReference>
<dbReference type="SUPFAM" id="SSF103190">
    <property type="entry name" value="Sensory domain-like"/>
    <property type="match status" value="1"/>
</dbReference>
<dbReference type="Gene3D" id="1.10.287.950">
    <property type="entry name" value="Methyl-accepting chemotaxis protein"/>
    <property type="match status" value="1"/>
</dbReference>
<protein>
    <submittedName>
        <fullName evidence="5">Methyl-accepting chemotaxis protein</fullName>
    </submittedName>
</protein>
<dbReference type="PROSITE" id="PS50111">
    <property type="entry name" value="CHEMOTAXIS_TRANSDUC_2"/>
    <property type="match status" value="1"/>
</dbReference>
<keyword evidence="6" id="KW-1185">Reference proteome</keyword>
<comment type="caution">
    <text evidence="5">The sequence shown here is derived from an EMBL/GenBank/DDBJ whole genome shotgun (WGS) entry which is preliminary data.</text>
</comment>
<sequence length="456" mass="51303">MFILKPREKSKTQNQPDLEPKEDLNSQIQVTIDQLLAVNEEMKVTTETLEMASNSSRESTSELKEHTTKTAHYTVQVTERMQMIKNSARKISSVVEEVQTDSQTIYQNLTISWDALKGLKSQMNQLLKSHDTLIKQMDKLVQHSKTINGIIETIGSISQQTSILALNAAIEAARAGEHGRGFSVVAKEIGKLAEQTNEAVEETHININLINKDIYHSTDMVHTETGQIDTGVSGLNNVFNRLEILKTNLNKMTTLSSESLEAVDQQTSNIQEVSEFIHHISDMTEISKIHVDKVEEDINKQYQSIDQMVTLSSALTDTSKELHKSIKKDNKQVNIEINQELSKRLQIKMKDLVNSNNLNRLQKAEHSLYLMKFFKNETDVEAIWSNRSDGTFIFSNPPAALVNGKARSWFKEAMKGESYVSDPYISVLTKRNCVTLSLPIVDNDQVIGVLGADITV</sequence>
<proteinExistence type="predicted"/>
<organism evidence="5 6">
    <name type="scientific">Terrilactibacillus laevilacticus</name>
    <dbReference type="NCBI Taxonomy" id="1380157"/>
    <lineage>
        <taxon>Bacteria</taxon>
        <taxon>Bacillati</taxon>
        <taxon>Bacillota</taxon>
        <taxon>Bacilli</taxon>
        <taxon>Bacillales</taxon>
        <taxon>Bacillaceae</taxon>
        <taxon>Terrilactibacillus</taxon>
    </lineage>
</organism>
<feature type="region of interest" description="Disordered" evidence="3">
    <location>
        <begin position="49"/>
        <end position="68"/>
    </location>
</feature>
<evidence type="ECO:0000313" key="5">
    <source>
        <dbReference type="EMBL" id="MFD2617786.1"/>
    </source>
</evidence>
<name>A0ABW5PSC5_9BACI</name>
<dbReference type="SUPFAM" id="SSF58104">
    <property type="entry name" value="Methyl-accepting chemotaxis protein (MCP) signaling domain"/>
    <property type="match status" value="1"/>
</dbReference>
<feature type="domain" description="Methyl-accepting transducer" evidence="4">
    <location>
        <begin position="45"/>
        <end position="281"/>
    </location>
</feature>
<dbReference type="InterPro" id="IPR004089">
    <property type="entry name" value="MCPsignal_dom"/>
</dbReference>
<evidence type="ECO:0000313" key="6">
    <source>
        <dbReference type="Proteomes" id="UP001597458"/>
    </source>
</evidence>
<dbReference type="Pfam" id="PF00015">
    <property type="entry name" value="MCPsignal"/>
    <property type="match status" value="1"/>
</dbReference>
<keyword evidence="1 2" id="KW-0807">Transducer</keyword>
<dbReference type="Gene3D" id="3.30.450.20">
    <property type="entry name" value="PAS domain"/>
    <property type="match status" value="1"/>
</dbReference>
<dbReference type="PANTHER" id="PTHR32089">
    <property type="entry name" value="METHYL-ACCEPTING CHEMOTAXIS PROTEIN MCPB"/>
    <property type="match status" value="1"/>
</dbReference>
<dbReference type="RefSeq" id="WP_141190274.1">
    <property type="nucleotide sequence ID" value="NZ_JBHUMR010000014.1"/>
</dbReference>
<evidence type="ECO:0000256" key="3">
    <source>
        <dbReference type="SAM" id="MobiDB-lite"/>
    </source>
</evidence>
<dbReference type="CDD" id="cd12913">
    <property type="entry name" value="PDC1_MCP_like"/>
    <property type="match status" value="1"/>
</dbReference>
<evidence type="ECO:0000259" key="4">
    <source>
        <dbReference type="PROSITE" id="PS50111"/>
    </source>
</evidence>
<gene>
    <name evidence="5" type="ORF">ACFSTF_10765</name>
</gene>
<reference evidence="6" key="1">
    <citation type="journal article" date="2019" name="Int. J. Syst. Evol. Microbiol.">
        <title>The Global Catalogue of Microorganisms (GCM) 10K type strain sequencing project: providing services to taxonomists for standard genome sequencing and annotation.</title>
        <authorList>
            <consortium name="The Broad Institute Genomics Platform"/>
            <consortium name="The Broad Institute Genome Sequencing Center for Infectious Disease"/>
            <person name="Wu L."/>
            <person name="Ma J."/>
        </authorList>
    </citation>
    <scope>NUCLEOTIDE SEQUENCE [LARGE SCALE GENOMIC DNA]</scope>
    <source>
        <strain evidence="6">TISTR 2241</strain>
    </source>
</reference>
<feature type="compositionally biased region" description="Basic and acidic residues" evidence="3">
    <location>
        <begin position="59"/>
        <end position="68"/>
    </location>
</feature>
<feature type="compositionally biased region" description="Polar residues" evidence="3">
    <location>
        <begin position="49"/>
        <end position="58"/>
    </location>
</feature>
<evidence type="ECO:0000256" key="1">
    <source>
        <dbReference type="ARBA" id="ARBA00023224"/>
    </source>
</evidence>